<reference evidence="1 2" key="1">
    <citation type="submission" date="2024-11" db="EMBL/GenBank/DDBJ databases">
        <authorList>
            <person name="Heng Y.C."/>
            <person name="Lim A.C.H."/>
            <person name="Lee J.K.Y."/>
            <person name="Kittelmann S."/>
        </authorList>
    </citation>
    <scope>NUCLEOTIDE SEQUENCE [LARGE SCALE GENOMIC DNA]</scope>
    <source>
        <strain evidence="1 2">WILCCON 0114</strain>
    </source>
</reference>
<dbReference type="EMBL" id="JBJIAA010000011">
    <property type="protein sequence ID" value="MFL0251537.1"/>
    <property type="molecule type" value="Genomic_DNA"/>
</dbReference>
<organism evidence="1 2">
    <name type="scientific">Clostridium neuense</name>
    <dbReference type="NCBI Taxonomy" id="1728934"/>
    <lineage>
        <taxon>Bacteria</taxon>
        <taxon>Bacillati</taxon>
        <taxon>Bacillota</taxon>
        <taxon>Clostridia</taxon>
        <taxon>Eubacteriales</taxon>
        <taxon>Clostridiaceae</taxon>
        <taxon>Clostridium</taxon>
    </lineage>
</organism>
<accession>A0ABW8TGV9</accession>
<sequence>MSSRIHDKKIESVVITYYNDIQNIEAYESKIKYYNDNKYRIKHDFSNEIDDIKQIISELRFKNKHLEEIINSLTFEEKKYLELKYKRKLSVTQIENQMYIKERSYYRIRKKILNYLDSVLYLN</sequence>
<evidence type="ECO:0000313" key="2">
    <source>
        <dbReference type="Proteomes" id="UP001623592"/>
    </source>
</evidence>
<gene>
    <name evidence="1" type="ORF">ACJDT4_14035</name>
</gene>
<name>A0ABW8TGV9_9CLOT</name>
<dbReference type="Proteomes" id="UP001623592">
    <property type="component" value="Unassembled WGS sequence"/>
</dbReference>
<dbReference type="RefSeq" id="WP_406788191.1">
    <property type="nucleotide sequence ID" value="NZ_JBJIAA010000011.1"/>
</dbReference>
<comment type="caution">
    <text evidence="1">The sequence shown here is derived from an EMBL/GenBank/DDBJ whole genome shotgun (WGS) entry which is preliminary data.</text>
</comment>
<evidence type="ECO:0000313" key="1">
    <source>
        <dbReference type="EMBL" id="MFL0251537.1"/>
    </source>
</evidence>
<keyword evidence="2" id="KW-1185">Reference proteome</keyword>
<proteinExistence type="predicted"/>
<protein>
    <submittedName>
        <fullName evidence="1">Sigma-70 family RNA polymerase sigma factor</fullName>
    </submittedName>
</protein>